<accession>A0A1H8HLH7</accession>
<proteinExistence type="predicted"/>
<protein>
    <submittedName>
        <fullName evidence="2">Uncharacterized protein</fullName>
    </submittedName>
</protein>
<keyword evidence="1" id="KW-0472">Membrane</keyword>
<name>A0A1H8HLH7_9SPHN</name>
<evidence type="ECO:0000313" key="3">
    <source>
        <dbReference type="Proteomes" id="UP000199206"/>
    </source>
</evidence>
<reference evidence="3" key="1">
    <citation type="submission" date="2016-10" db="EMBL/GenBank/DDBJ databases">
        <authorList>
            <person name="Varghese N."/>
            <person name="Submissions S."/>
        </authorList>
    </citation>
    <scope>NUCLEOTIDE SEQUENCE [LARGE SCALE GENOMIC DNA]</scope>
    <source>
        <strain evidence="3">S6-262</strain>
    </source>
</reference>
<sequence length="141" mass="15012">MKHAVIPGWAMAATGSAVLVLIVVCVAVLVWRRRDRHIGSPEEVAEAAEQGLSGFETVDAVVGADGSGALAVGRDGRIAAAKRRGKRIAVREVPWQAVRSTAAGILVETDEPRFGRVILTGVDVLDIRRLAPSVERRRLAS</sequence>
<evidence type="ECO:0000256" key="1">
    <source>
        <dbReference type="SAM" id="Phobius"/>
    </source>
</evidence>
<keyword evidence="1" id="KW-0812">Transmembrane</keyword>
<feature type="transmembrane region" description="Helical" evidence="1">
    <location>
        <begin position="6"/>
        <end position="31"/>
    </location>
</feature>
<dbReference type="STRING" id="1166340.SAMN05192583_3090"/>
<keyword evidence="3" id="KW-1185">Reference proteome</keyword>
<organism evidence="2 3">
    <name type="scientific">Sphingomonas gellani</name>
    <dbReference type="NCBI Taxonomy" id="1166340"/>
    <lineage>
        <taxon>Bacteria</taxon>
        <taxon>Pseudomonadati</taxon>
        <taxon>Pseudomonadota</taxon>
        <taxon>Alphaproteobacteria</taxon>
        <taxon>Sphingomonadales</taxon>
        <taxon>Sphingomonadaceae</taxon>
        <taxon>Sphingomonas</taxon>
    </lineage>
</organism>
<gene>
    <name evidence="2" type="ORF">SAMN05192583_3090</name>
</gene>
<evidence type="ECO:0000313" key="2">
    <source>
        <dbReference type="EMBL" id="SEN56847.1"/>
    </source>
</evidence>
<dbReference type="RefSeq" id="WP_244501624.1">
    <property type="nucleotide sequence ID" value="NZ_FOCF01000008.1"/>
</dbReference>
<dbReference type="EMBL" id="FOCF01000008">
    <property type="protein sequence ID" value="SEN56847.1"/>
    <property type="molecule type" value="Genomic_DNA"/>
</dbReference>
<dbReference type="AlphaFoldDB" id="A0A1H8HLH7"/>
<keyword evidence="1" id="KW-1133">Transmembrane helix</keyword>
<dbReference type="Proteomes" id="UP000199206">
    <property type="component" value="Unassembled WGS sequence"/>
</dbReference>